<evidence type="ECO:0008006" key="4">
    <source>
        <dbReference type="Google" id="ProtNLM"/>
    </source>
</evidence>
<feature type="compositionally biased region" description="Acidic residues" evidence="1">
    <location>
        <begin position="674"/>
        <end position="689"/>
    </location>
</feature>
<dbReference type="STRING" id="857342.A0A2T3BAC8"/>
<feature type="region of interest" description="Disordered" evidence="1">
    <location>
        <begin position="373"/>
        <end position="401"/>
    </location>
</feature>
<sequence length="715" mass="79915">MDDHTTTYPSSPVRPDPDPRTSLQHVLGLPDSERNTPSAPKLNDITEDDEARTPGGNAPEGPPGTAQSTSRKKKDAASGATQNSSIYSGNKVRHLKKDDGEPLWRTDIQYDFLKLIFENDQKVFTNSYEPETIGMQTFADIYIDTMARSSKTSKILRDKLLSEHEPAKNMAMVCLLVNLGRMNTTLNFFPEMRAQLRTYHAIPSLQAHQDPNSYKQLQDAPRLKSILKGASEDRPEPNTLDKLKALDVPRTNPVNLIFVLAQFAPKVTELHFPPPHDFYDLIMRTNISSESRARAFLWLMWFYLESDFTEEGAEENPFGPGVDYDVNVRNQGVPRFKYLSKEEEALENVDPPEEKEYGLAKMRERKRIIEADQAAFQTENGPPKRGPKPKLYLPPDEMGHSSPATFMGRMRPKYDDAAGSPASMLGRIRPKYESDLDSTRSTPPPRALGAGMRGHRALNSAKGRNSMKNQIAEGSSPIAPGEQPAMRRPRPLTAHQLAVERNRNQRVDYILGRGLRKVHHHARKIRKQEGAFYRALNRSKHVADVFEDSEGEESFMAPPGSFRSRGFVGLVQLETEEDDFGEEMAAYAAAFRRMGRRLDRWEKGKNIGVVGTNRVAQPNPTPANGNEMNRDNDDTEDERLPSPAKKQDANGDTVMEEVERLDPVSKGILGNGSGEDDEAKTDEDLDDVDKELLGLGGDETEEEGSDGGMDVDSAV</sequence>
<dbReference type="OrthoDB" id="5413003at2759"/>
<organism evidence="2 3">
    <name type="scientific">Amorphotheca resinae ATCC 22711</name>
    <dbReference type="NCBI Taxonomy" id="857342"/>
    <lineage>
        <taxon>Eukaryota</taxon>
        <taxon>Fungi</taxon>
        <taxon>Dikarya</taxon>
        <taxon>Ascomycota</taxon>
        <taxon>Pezizomycotina</taxon>
        <taxon>Leotiomycetes</taxon>
        <taxon>Helotiales</taxon>
        <taxon>Amorphothecaceae</taxon>
        <taxon>Amorphotheca</taxon>
    </lineage>
</organism>
<dbReference type="PANTHER" id="PTHR37287:SF1">
    <property type="entry name" value="INO EIGHTY SUBUNIT 1"/>
    <property type="match status" value="1"/>
</dbReference>
<protein>
    <recommendedName>
        <fullName evidence="4">Ino eighty subunit 1</fullName>
    </recommendedName>
</protein>
<feature type="compositionally biased region" description="Polar residues" evidence="1">
    <location>
        <begin position="79"/>
        <end position="88"/>
    </location>
</feature>
<accession>A0A2T3BAC8</accession>
<dbReference type="Proteomes" id="UP000241818">
    <property type="component" value="Unassembled WGS sequence"/>
</dbReference>
<feature type="region of interest" description="Disordered" evidence="1">
    <location>
        <begin position="1"/>
        <end position="93"/>
    </location>
</feature>
<dbReference type="EMBL" id="KZ679007">
    <property type="protein sequence ID" value="PSS25276.1"/>
    <property type="molecule type" value="Genomic_DNA"/>
</dbReference>
<feature type="compositionally biased region" description="Polar residues" evidence="1">
    <location>
        <begin position="462"/>
        <end position="473"/>
    </location>
</feature>
<evidence type="ECO:0000313" key="2">
    <source>
        <dbReference type="EMBL" id="PSS25276.1"/>
    </source>
</evidence>
<evidence type="ECO:0000256" key="1">
    <source>
        <dbReference type="SAM" id="MobiDB-lite"/>
    </source>
</evidence>
<name>A0A2T3BAC8_AMORE</name>
<keyword evidence="3" id="KW-1185">Reference proteome</keyword>
<dbReference type="GeneID" id="36578006"/>
<proteinExistence type="predicted"/>
<dbReference type="AlphaFoldDB" id="A0A2T3BAC8"/>
<dbReference type="GO" id="GO:0031011">
    <property type="term" value="C:Ino80 complex"/>
    <property type="evidence" value="ECO:0007669"/>
    <property type="project" value="InterPro"/>
</dbReference>
<gene>
    <name evidence="2" type="ORF">M430DRAFT_96128</name>
</gene>
<feature type="region of interest" description="Disordered" evidence="1">
    <location>
        <begin position="431"/>
        <end position="487"/>
    </location>
</feature>
<dbReference type="PANTHER" id="PTHR37287">
    <property type="entry name" value="INO EIGHTY SUBUNIT 1"/>
    <property type="match status" value="1"/>
</dbReference>
<dbReference type="InParanoid" id="A0A2T3BAC8"/>
<feature type="region of interest" description="Disordered" evidence="1">
    <location>
        <begin position="609"/>
        <end position="715"/>
    </location>
</feature>
<dbReference type="RefSeq" id="XP_024723875.1">
    <property type="nucleotide sequence ID" value="XM_024869925.1"/>
</dbReference>
<evidence type="ECO:0000313" key="3">
    <source>
        <dbReference type="Proteomes" id="UP000241818"/>
    </source>
</evidence>
<dbReference type="InterPro" id="IPR038014">
    <property type="entry name" value="Ies1"/>
</dbReference>
<reference evidence="2 3" key="1">
    <citation type="journal article" date="2018" name="New Phytol.">
        <title>Comparative genomics and transcriptomics depict ericoid mycorrhizal fungi as versatile saprotrophs and plant mutualists.</title>
        <authorList>
            <person name="Martino E."/>
            <person name="Morin E."/>
            <person name="Grelet G.A."/>
            <person name="Kuo A."/>
            <person name="Kohler A."/>
            <person name="Daghino S."/>
            <person name="Barry K.W."/>
            <person name="Cichocki N."/>
            <person name="Clum A."/>
            <person name="Dockter R.B."/>
            <person name="Hainaut M."/>
            <person name="Kuo R.C."/>
            <person name="LaButti K."/>
            <person name="Lindahl B.D."/>
            <person name="Lindquist E.A."/>
            <person name="Lipzen A."/>
            <person name="Khouja H.R."/>
            <person name="Magnuson J."/>
            <person name="Murat C."/>
            <person name="Ohm R.A."/>
            <person name="Singer S.W."/>
            <person name="Spatafora J.W."/>
            <person name="Wang M."/>
            <person name="Veneault-Fourrey C."/>
            <person name="Henrissat B."/>
            <person name="Grigoriev I.V."/>
            <person name="Martin F.M."/>
            <person name="Perotto S."/>
        </authorList>
    </citation>
    <scope>NUCLEOTIDE SEQUENCE [LARGE SCALE GENOMIC DNA]</scope>
    <source>
        <strain evidence="2 3">ATCC 22711</strain>
    </source>
</reference>
<feature type="compositionally biased region" description="Polar residues" evidence="1">
    <location>
        <begin position="614"/>
        <end position="627"/>
    </location>
</feature>